<sequence>MYADICMLLVFHAHHAASIPPHHVCTVVDGQEESDSYQLYSRALVTAVRNKLTGGGRVC</sequence>
<comment type="caution">
    <text evidence="1">The sequence shown here is derived from an EMBL/GenBank/DDBJ whole genome shotgun (WGS) entry which is preliminary data.</text>
</comment>
<evidence type="ECO:0000313" key="2">
    <source>
        <dbReference type="Proteomes" id="UP000486351"/>
    </source>
</evidence>
<dbReference type="EMBL" id="QXFY01000169">
    <property type="protein sequence ID" value="KAE9353834.1"/>
    <property type="molecule type" value="Genomic_DNA"/>
</dbReference>
<dbReference type="AlphaFoldDB" id="A0A6G0SA73"/>
<name>A0A6G0SA73_9STRA</name>
<accession>A0A6G0SA73</accession>
<reference evidence="1 2" key="1">
    <citation type="submission" date="2018-09" db="EMBL/GenBank/DDBJ databases">
        <title>Genomic investigation of the strawberry pathogen Phytophthora fragariae indicates pathogenicity is determined by transcriptional variation in three key races.</title>
        <authorList>
            <person name="Adams T.M."/>
            <person name="Armitage A.D."/>
            <person name="Sobczyk M.K."/>
            <person name="Bates H.J."/>
            <person name="Dunwell J.M."/>
            <person name="Nellist C.F."/>
            <person name="Harrison R.J."/>
        </authorList>
    </citation>
    <scope>NUCLEOTIDE SEQUENCE [LARGE SCALE GENOMIC DNA]</scope>
    <source>
        <strain evidence="1 2">NOV-77</strain>
    </source>
</reference>
<dbReference type="Proteomes" id="UP000486351">
    <property type="component" value="Unassembled WGS sequence"/>
</dbReference>
<organism evidence="1 2">
    <name type="scientific">Phytophthora fragariae</name>
    <dbReference type="NCBI Taxonomy" id="53985"/>
    <lineage>
        <taxon>Eukaryota</taxon>
        <taxon>Sar</taxon>
        <taxon>Stramenopiles</taxon>
        <taxon>Oomycota</taxon>
        <taxon>Peronosporomycetes</taxon>
        <taxon>Peronosporales</taxon>
        <taxon>Peronosporaceae</taxon>
        <taxon>Phytophthora</taxon>
    </lineage>
</organism>
<evidence type="ECO:0000313" key="1">
    <source>
        <dbReference type="EMBL" id="KAE9353834.1"/>
    </source>
</evidence>
<gene>
    <name evidence="1" type="ORF">PF008_g4811</name>
</gene>
<protein>
    <submittedName>
        <fullName evidence="1">Uncharacterized protein</fullName>
    </submittedName>
</protein>
<proteinExistence type="predicted"/>